<dbReference type="EMBL" id="MT143426">
    <property type="protein sequence ID" value="QJA96711.1"/>
    <property type="molecule type" value="Genomic_DNA"/>
</dbReference>
<organism evidence="2">
    <name type="scientific">viral metagenome</name>
    <dbReference type="NCBI Taxonomy" id="1070528"/>
    <lineage>
        <taxon>unclassified sequences</taxon>
        <taxon>metagenomes</taxon>
        <taxon>organismal metagenomes</taxon>
    </lineage>
</organism>
<dbReference type="PANTHER" id="PTHR37806">
    <property type="entry name" value="LMO0724 PROTEIN"/>
    <property type="match status" value="1"/>
</dbReference>
<protein>
    <submittedName>
        <fullName evidence="2">Putative peptidase</fullName>
    </submittedName>
</protein>
<proteinExistence type="predicted"/>
<evidence type="ECO:0000259" key="1">
    <source>
        <dbReference type="PROSITE" id="PS50990"/>
    </source>
</evidence>
<dbReference type="GO" id="GO:0016020">
    <property type="term" value="C:membrane"/>
    <property type="evidence" value="ECO:0007669"/>
    <property type="project" value="InterPro"/>
</dbReference>
<name>A0A6M3LUR6_9ZZZZ</name>
<dbReference type="InterPro" id="IPR038765">
    <property type="entry name" value="Papain-like_cys_pep_sf"/>
</dbReference>
<accession>A0A6M3LUR6</accession>
<dbReference type="SUPFAM" id="SSF54001">
    <property type="entry name" value="Cysteine proteinases"/>
    <property type="match status" value="1"/>
</dbReference>
<dbReference type="PANTHER" id="PTHR37806:SF1">
    <property type="entry name" value="PEPTIDASE C39-LIKE DOMAIN-CONTAINING PROTEIN"/>
    <property type="match status" value="1"/>
</dbReference>
<dbReference type="GO" id="GO:0008233">
    <property type="term" value="F:peptidase activity"/>
    <property type="evidence" value="ECO:0007669"/>
    <property type="project" value="InterPro"/>
</dbReference>
<reference evidence="2" key="1">
    <citation type="submission" date="2020-03" db="EMBL/GenBank/DDBJ databases">
        <title>The deep terrestrial virosphere.</title>
        <authorList>
            <person name="Holmfeldt K."/>
            <person name="Nilsson E."/>
            <person name="Simone D."/>
            <person name="Lopez-Fernandez M."/>
            <person name="Wu X."/>
            <person name="de Brujin I."/>
            <person name="Lundin D."/>
            <person name="Andersson A."/>
            <person name="Bertilsson S."/>
            <person name="Dopson M."/>
        </authorList>
    </citation>
    <scope>NUCLEOTIDE SEQUENCE</scope>
    <source>
        <strain evidence="2">MM415B07576</strain>
    </source>
</reference>
<feature type="domain" description="Peptidase C39" evidence="1">
    <location>
        <begin position="24"/>
        <end position="164"/>
    </location>
</feature>
<dbReference type="GO" id="GO:0006508">
    <property type="term" value="P:proteolysis"/>
    <property type="evidence" value="ECO:0007669"/>
    <property type="project" value="InterPro"/>
</dbReference>
<dbReference type="Pfam" id="PF03412">
    <property type="entry name" value="Peptidase_C39"/>
    <property type="match status" value="1"/>
</dbReference>
<dbReference type="AlphaFoldDB" id="A0A6M3LUR6"/>
<dbReference type="GO" id="GO:0005524">
    <property type="term" value="F:ATP binding"/>
    <property type="evidence" value="ECO:0007669"/>
    <property type="project" value="InterPro"/>
</dbReference>
<gene>
    <name evidence="2" type="ORF">MM415B07576_0008</name>
</gene>
<sequence>MGALEKPGKLNEVKHLIRVPLIKQQNNYSCGIACLQSLLYYYGTEIDYRELSKRAKTTEADGTDHRNIMSVVKDMGLKVELQKGMLLSDLLSFIDKDTPVIVAIQAWPAKPVILSESWENGHWVVVVGYDEDNVYMMDPAMLANYTYIPVEEFNARWHDKDQDIVLRQSGIVVKGNRVHDADEIKKTR</sequence>
<dbReference type="Gene3D" id="3.90.70.10">
    <property type="entry name" value="Cysteine proteinases"/>
    <property type="match status" value="1"/>
</dbReference>
<dbReference type="PROSITE" id="PS50990">
    <property type="entry name" value="PEPTIDASE_C39"/>
    <property type="match status" value="1"/>
</dbReference>
<evidence type="ECO:0000313" key="2">
    <source>
        <dbReference type="EMBL" id="QJA96711.1"/>
    </source>
</evidence>
<dbReference type="InterPro" id="IPR005074">
    <property type="entry name" value="Peptidase_C39"/>
</dbReference>